<dbReference type="EMBL" id="MGAR01000015">
    <property type="protein sequence ID" value="OGK52094.1"/>
    <property type="molecule type" value="Genomic_DNA"/>
</dbReference>
<evidence type="ECO:0000256" key="1">
    <source>
        <dbReference type="ARBA" id="ARBA00004752"/>
    </source>
</evidence>
<dbReference type="InterPro" id="IPR005490">
    <property type="entry name" value="LD_TPept_cat_dom"/>
</dbReference>
<gene>
    <name evidence="9" type="ORF">A2966_03855</name>
</gene>
<protein>
    <recommendedName>
        <fullName evidence="8">L,D-TPase catalytic domain-containing protein</fullName>
    </recommendedName>
</protein>
<dbReference type="GO" id="GO:0071972">
    <property type="term" value="F:peptidoglycan L,D-transpeptidase activity"/>
    <property type="evidence" value="ECO:0007669"/>
    <property type="project" value="TreeGrafter"/>
</dbReference>
<dbReference type="GO" id="GO:0005576">
    <property type="term" value="C:extracellular region"/>
    <property type="evidence" value="ECO:0007669"/>
    <property type="project" value="TreeGrafter"/>
</dbReference>
<evidence type="ECO:0000259" key="8">
    <source>
        <dbReference type="PROSITE" id="PS52029"/>
    </source>
</evidence>
<dbReference type="InterPro" id="IPR038063">
    <property type="entry name" value="Transpep_catalytic_dom"/>
</dbReference>
<dbReference type="GO" id="GO:0071555">
    <property type="term" value="P:cell wall organization"/>
    <property type="evidence" value="ECO:0007669"/>
    <property type="project" value="UniProtKB-UniRule"/>
</dbReference>
<keyword evidence="7" id="KW-0472">Membrane</keyword>
<comment type="caution">
    <text evidence="9">The sequence shown here is derived from an EMBL/GenBank/DDBJ whole genome shotgun (WGS) entry which is preliminary data.</text>
</comment>
<keyword evidence="2" id="KW-0808">Transferase</keyword>
<keyword evidence="5 6" id="KW-0961">Cell wall biogenesis/degradation</keyword>
<keyword evidence="3 6" id="KW-0133">Cell shape</keyword>
<evidence type="ECO:0000256" key="5">
    <source>
        <dbReference type="ARBA" id="ARBA00023316"/>
    </source>
</evidence>
<dbReference type="GO" id="GO:0016740">
    <property type="term" value="F:transferase activity"/>
    <property type="evidence" value="ECO:0007669"/>
    <property type="project" value="UniProtKB-KW"/>
</dbReference>
<feature type="domain" description="L,D-TPase catalytic" evidence="8">
    <location>
        <begin position="93"/>
        <end position="230"/>
    </location>
</feature>
<keyword evidence="7" id="KW-1133">Transmembrane helix</keyword>
<feature type="active site" description="Nucleophile" evidence="6">
    <location>
        <position position="192"/>
    </location>
</feature>
<keyword evidence="7" id="KW-0812">Transmembrane</keyword>
<dbReference type="STRING" id="1802067.A2966_03855"/>
<dbReference type="PANTHER" id="PTHR30582:SF2">
    <property type="entry name" value="L,D-TRANSPEPTIDASE YCIB-RELATED"/>
    <property type="match status" value="1"/>
</dbReference>
<dbReference type="SUPFAM" id="SSF141523">
    <property type="entry name" value="L,D-transpeptidase catalytic domain-like"/>
    <property type="match status" value="1"/>
</dbReference>
<dbReference type="CDD" id="cd16913">
    <property type="entry name" value="YkuD_like"/>
    <property type="match status" value="1"/>
</dbReference>
<evidence type="ECO:0000256" key="4">
    <source>
        <dbReference type="ARBA" id="ARBA00022984"/>
    </source>
</evidence>
<dbReference type="Gene3D" id="2.40.440.10">
    <property type="entry name" value="L,D-transpeptidase catalytic domain-like"/>
    <property type="match status" value="1"/>
</dbReference>
<evidence type="ECO:0000313" key="9">
    <source>
        <dbReference type="EMBL" id="OGK52094.1"/>
    </source>
</evidence>
<proteinExistence type="predicted"/>
<dbReference type="GO" id="GO:0018104">
    <property type="term" value="P:peptidoglycan-protein cross-linking"/>
    <property type="evidence" value="ECO:0007669"/>
    <property type="project" value="TreeGrafter"/>
</dbReference>
<organism evidence="9 10">
    <name type="scientific">Candidatus Roizmanbacteria bacterium RIFCSPLOWO2_01_FULL_41_22</name>
    <dbReference type="NCBI Taxonomy" id="1802067"/>
    <lineage>
        <taxon>Bacteria</taxon>
        <taxon>Candidatus Roizmaniibacteriota</taxon>
    </lineage>
</organism>
<evidence type="ECO:0000256" key="3">
    <source>
        <dbReference type="ARBA" id="ARBA00022960"/>
    </source>
</evidence>
<name>A0A1F7J8Z8_9BACT</name>
<dbReference type="PROSITE" id="PS52029">
    <property type="entry name" value="LD_TPASE"/>
    <property type="match status" value="1"/>
</dbReference>
<dbReference type="InterPro" id="IPR050979">
    <property type="entry name" value="LD-transpeptidase"/>
</dbReference>
<evidence type="ECO:0000256" key="6">
    <source>
        <dbReference type="PROSITE-ProRule" id="PRU01373"/>
    </source>
</evidence>
<comment type="pathway">
    <text evidence="1 6">Cell wall biogenesis; peptidoglycan biosynthesis.</text>
</comment>
<reference evidence="9 10" key="1">
    <citation type="journal article" date="2016" name="Nat. Commun.">
        <title>Thousands of microbial genomes shed light on interconnected biogeochemical processes in an aquifer system.</title>
        <authorList>
            <person name="Anantharaman K."/>
            <person name="Brown C.T."/>
            <person name="Hug L.A."/>
            <person name="Sharon I."/>
            <person name="Castelle C.J."/>
            <person name="Probst A.J."/>
            <person name="Thomas B.C."/>
            <person name="Singh A."/>
            <person name="Wilkins M.J."/>
            <person name="Karaoz U."/>
            <person name="Brodie E.L."/>
            <person name="Williams K.H."/>
            <person name="Hubbard S.S."/>
            <person name="Banfield J.F."/>
        </authorList>
    </citation>
    <scope>NUCLEOTIDE SEQUENCE [LARGE SCALE GENOMIC DNA]</scope>
</reference>
<evidence type="ECO:0000256" key="2">
    <source>
        <dbReference type="ARBA" id="ARBA00022679"/>
    </source>
</evidence>
<dbReference type="PANTHER" id="PTHR30582">
    <property type="entry name" value="L,D-TRANSPEPTIDASE"/>
    <property type="match status" value="1"/>
</dbReference>
<dbReference type="Pfam" id="PF03734">
    <property type="entry name" value="YkuD"/>
    <property type="match status" value="1"/>
</dbReference>
<keyword evidence="4 6" id="KW-0573">Peptidoglycan synthesis</keyword>
<dbReference type="Proteomes" id="UP000176480">
    <property type="component" value="Unassembled WGS sequence"/>
</dbReference>
<feature type="active site" description="Proton donor/acceptor" evidence="6">
    <location>
        <position position="176"/>
    </location>
</feature>
<accession>A0A1F7J8Z8</accession>
<evidence type="ECO:0000313" key="10">
    <source>
        <dbReference type="Proteomes" id="UP000176480"/>
    </source>
</evidence>
<dbReference type="GO" id="GO:0008360">
    <property type="term" value="P:regulation of cell shape"/>
    <property type="evidence" value="ECO:0007669"/>
    <property type="project" value="UniProtKB-UniRule"/>
</dbReference>
<feature type="transmembrane region" description="Helical" evidence="7">
    <location>
        <begin position="12"/>
        <end position="32"/>
    </location>
</feature>
<dbReference type="UniPathway" id="UPA00219"/>
<dbReference type="AlphaFoldDB" id="A0A1F7J8Z8"/>
<sequence>MKKKRRHSNLIIRYLIVIFTVSLLAAIVYPTIISLKHPRCANSRSCQESLKFAVKKDAIAIFNNQRLAAPNIALTEKDTRPVVLGTDTNDEEKHIYVDLTSQTLYAFEGKELFMQTLISSGKWFPTPTGDFTIWVKLRSTRMSGGTGDDYYNLPNVPYVMFFYNQEVSKSTGFSLHGTYWHNNFGHPMSHGCVNMKTSDVAKLYDWANPVSDGLTTYSSDKNLGTKVTIYGEAPL</sequence>
<evidence type="ECO:0000256" key="7">
    <source>
        <dbReference type="SAM" id="Phobius"/>
    </source>
</evidence>